<dbReference type="Pfam" id="PF00108">
    <property type="entry name" value="Thiolase_N"/>
    <property type="match status" value="1"/>
</dbReference>
<dbReference type="NCBIfam" id="NF006090">
    <property type="entry name" value="PRK08242.1"/>
    <property type="match status" value="1"/>
</dbReference>
<evidence type="ECO:0000313" key="8">
    <source>
        <dbReference type="Proteomes" id="UP000018465"/>
    </source>
</evidence>
<evidence type="ECO:0000256" key="3">
    <source>
        <dbReference type="ARBA" id="ARBA00023315"/>
    </source>
</evidence>
<proteinExistence type="inferred from homology"/>
<sequence length="401" mass="41693">MSEAYIIDAIRTPRGKGKKDGSLHQVKPISLLTGLLNELQARHQFDTAKVDDIVLGCVTPIGDQGANIAKTAAIAAGWDNDVAGVQINRFCASGLEAVNLAAQKVRSGWEYLVVAGGVESMSRVPMGSDGGPWALDPETNMACDFIPQGIGADLIATIDGYTRSDVDQFAEQSQQKAAAAQANGYFNASVIPVKDKAGVVILDKDEFIKPTTTAEGLGKLNPSFATMGQMGFDAIALQKYPEVGAVNHVHHAGNSSGIVDGAAVVLIASEQAVKEQGLKPRAKVLATALVGADPTIMLTGPAPAARKALAKAGLTIDDIDLFEVNEAFAAVVMRFINEMKIDPAKVNVNGGAIAMGHPLGATGAMILGTLLDELERQGKKRGLATLCVGGGMGIATIIELV</sequence>
<dbReference type="InterPro" id="IPR020616">
    <property type="entry name" value="Thiolase_N"/>
</dbReference>
<dbReference type="PIRSF" id="PIRSF000429">
    <property type="entry name" value="Ac-CoA_Ac_transf"/>
    <property type="match status" value="1"/>
</dbReference>
<comment type="similarity">
    <text evidence="1 4">Belongs to the thiolase-like superfamily. Thiolase family.</text>
</comment>
<keyword evidence="3 4" id="KW-0012">Acyltransferase</keyword>
<keyword evidence="8" id="KW-1185">Reference proteome</keyword>
<dbReference type="RefSeq" id="WP_004645947.1">
    <property type="nucleotide sequence ID" value="NZ_KI530561.1"/>
</dbReference>
<dbReference type="PROSITE" id="PS00099">
    <property type="entry name" value="THIOLASE_3"/>
    <property type="match status" value="1"/>
</dbReference>
<evidence type="ECO:0000256" key="2">
    <source>
        <dbReference type="ARBA" id="ARBA00022679"/>
    </source>
</evidence>
<dbReference type="PANTHER" id="PTHR43365">
    <property type="entry name" value="BLR7806 PROTEIN"/>
    <property type="match status" value="1"/>
</dbReference>
<accession>A0ABN0PXD1</accession>
<keyword evidence="2 4" id="KW-0808">Transferase</keyword>
<dbReference type="InterPro" id="IPR016039">
    <property type="entry name" value="Thiolase-like"/>
</dbReference>
<dbReference type="SUPFAM" id="SSF53901">
    <property type="entry name" value="Thiolase-like"/>
    <property type="match status" value="1"/>
</dbReference>
<reference evidence="7 8" key="1">
    <citation type="submission" date="2013-10" db="EMBL/GenBank/DDBJ databases">
        <title>The Genome Sequence of Acinetobacter lwoffii NIPH 512.</title>
        <authorList>
            <consortium name="The Broad Institute Genomics Platform"/>
            <consortium name="The Broad Institute Genome Sequencing Center for Infectious Disease"/>
            <person name="Cerqueira G."/>
            <person name="Feldgarden M."/>
            <person name="Courvalin P."/>
            <person name="Grillot-Courvalin C."/>
            <person name="Clermont D."/>
            <person name="Rocha E."/>
            <person name="Yoon E.-J."/>
            <person name="Nemec A."/>
            <person name="Young S.K."/>
            <person name="Zeng Q."/>
            <person name="Gargeya S."/>
            <person name="Fitzgerald M."/>
            <person name="Abouelleil A."/>
            <person name="Alvarado L."/>
            <person name="Berlin A.M."/>
            <person name="Chapman S.B."/>
            <person name="Gainer-Dewar J."/>
            <person name="Goldberg J."/>
            <person name="Gnerre S."/>
            <person name="Griggs A."/>
            <person name="Gujja S."/>
            <person name="Hansen M."/>
            <person name="Howarth C."/>
            <person name="Imamovic A."/>
            <person name="Ireland A."/>
            <person name="Larimer J."/>
            <person name="McCowan C."/>
            <person name="Murphy C."/>
            <person name="Pearson M."/>
            <person name="Poon T.W."/>
            <person name="Priest M."/>
            <person name="Roberts A."/>
            <person name="Saif S."/>
            <person name="Shea T."/>
            <person name="Sykes S."/>
            <person name="Wortman J."/>
            <person name="Nusbaum C."/>
            <person name="Birren B."/>
        </authorList>
    </citation>
    <scope>NUCLEOTIDE SEQUENCE [LARGE SCALE GENOMIC DNA]</scope>
    <source>
        <strain evidence="7 8">NIPH 512</strain>
    </source>
</reference>
<dbReference type="Gene3D" id="3.40.47.10">
    <property type="match status" value="2"/>
</dbReference>
<dbReference type="PROSITE" id="PS00098">
    <property type="entry name" value="THIOLASE_1"/>
    <property type="match status" value="1"/>
</dbReference>
<gene>
    <name evidence="7" type="ORF">P800_01915</name>
</gene>
<evidence type="ECO:0000256" key="4">
    <source>
        <dbReference type="RuleBase" id="RU003557"/>
    </source>
</evidence>
<dbReference type="CDD" id="cd00751">
    <property type="entry name" value="thiolase"/>
    <property type="match status" value="1"/>
</dbReference>
<dbReference type="PROSITE" id="PS00737">
    <property type="entry name" value="THIOLASE_2"/>
    <property type="match status" value="1"/>
</dbReference>
<dbReference type="InterPro" id="IPR020615">
    <property type="entry name" value="Thiolase_acyl_enz_int_AS"/>
</dbReference>
<evidence type="ECO:0000259" key="6">
    <source>
        <dbReference type="Pfam" id="PF02803"/>
    </source>
</evidence>
<organism evidence="7 8">
    <name type="scientific">Acinetobacter lwoffii NCTC 5866 = CIP 64.10 = NIPH 512</name>
    <dbReference type="NCBI Taxonomy" id="981327"/>
    <lineage>
        <taxon>Bacteria</taxon>
        <taxon>Pseudomonadati</taxon>
        <taxon>Pseudomonadota</taxon>
        <taxon>Gammaproteobacteria</taxon>
        <taxon>Moraxellales</taxon>
        <taxon>Moraxellaceae</taxon>
        <taxon>Acinetobacter</taxon>
    </lineage>
</organism>
<dbReference type="InterPro" id="IPR020610">
    <property type="entry name" value="Thiolase_AS"/>
</dbReference>
<dbReference type="InterPro" id="IPR020617">
    <property type="entry name" value="Thiolase_C"/>
</dbReference>
<dbReference type="InterPro" id="IPR020613">
    <property type="entry name" value="Thiolase_CS"/>
</dbReference>
<evidence type="ECO:0000313" key="7">
    <source>
        <dbReference type="EMBL" id="ESJ95186.1"/>
    </source>
</evidence>
<name>A0ABN0PXD1_ACILW</name>
<evidence type="ECO:0008006" key="9">
    <source>
        <dbReference type="Google" id="ProtNLM"/>
    </source>
</evidence>
<comment type="caution">
    <text evidence="7">The sequence shown here is derived from an EMBL/GenBank/DDBJ whole genome shotgun (WGS) entry which is preliminary data.</text>
</comment>
<dbReference type="Proteomes" id="UP000018465">
    <property type="component" value="Unassembled WGS sequence"/>
</dbReference>
<feature type="domain" description="Thiolase C-terminal" evidence="6">
    <location>
        <begin position="278"/>
        <end position="399"/>
    </location>
</feature>
<protein>
    <recommendedName>
        <fullName evidence="9">Acetyl-CoA C-acetyltransferase</fullName>
    </recommendedName>
</protein>
<dbReference type="PANTHER" id="PTHR43365:SF1">
    <property type="entry name" value="ACETYL-COA C-ACYLTRANSFERASE"/>
    <property type="match status" value="1"/>
</dbReference>
<feature type="domain" description="Thiolase N-terminal" evidence="5">
    <location>
        <begin position="5"/>
        <end position="229"/>
    </location>
</feature>
<evidence type="ECO:0000256" key="1">
    <source>
        <dbReference type="ARBA" id="ARBA00010982"/>
    </source>
</evidence>
<dbReference type="Pfam" id="PF02803">
    <property type="entry name" value="Thiolase_C"/>
    <property type="match status" value="1"/>
</dbReference>
<dbReference type="InterPro" id="IPR002155">
    <property type="entry name" value="Thiolase"/>
</dbReference>
<dbReference type="EMBL" id="AYHO01000003">
    <property type="protein sequence ID" value="ESJ95186.1"/>
    <property type="molecule type" value="Genomic_DNA"/>
</dbReference>
<dbReference type="NCBIfam" id="TIGR01930">
    <property type="entry name" value="AcCoA-C-Actrans"/>
    <property type="match status" value="1"/>
</dbReference>
<evidence type="ECO:0000259" key="5">
    <source>
        <dbReference type="Pfam" id="PF00108"/>
    </source>
</evidence>